<dbReference type="Proteomes" id="UP000676169">
    <property type="component" value="Chromosome"/>
</dbReference>
<keyword evidence="3 7" id="KW-0328">Glycosyltransferase</keyword>
<dbReference type="Gene3D" id="3.90.550.10">
    <property type="entry name" value="Spore Coat Polysaccharide Biosynthesis Protein SpsA, Chain A"/>
    <property type="match status" value="1"/>
</dbReference>
<dbReference type="SUPFAM" id="SSF53448">
    <property type="entry name" value="Nucleotide-diphospho-sugar transferases"/>
    <property type="match status" value="1"/>
</dbReference>
<keyword evidence="8" id="KW-1185">Reference proteome</keyword>
<evidence type="ECO:0000313" key="8">
    <source>
        <dbReference type="Proteomes" id="UP000676169"/>
    </source>
</evidence>
<feature type="domain" description="Glycosyltransferase 2-like" evidence="6">
    <location>
        <begin position="27"/>
        <end position="153"/>
    </location>
</feature>
<dbReference type="InterPro" id="IPR029044">
    <property type="entry name" value="Nucleotide-diphossugar_trans"/>
</dbReference>
<keyword evidence="5" id="KW-0460">Magnesium</keyword>
<evidence type="ECO:0000256" key="1">
    <source>
        <dbReference type="ARBA" id="ARBA00001946"/>
    </source>
</evidence>
<dbReference type="Pfam" id="PF00535">
    <property type="entry name" value="Glycos_transf_2"/>
    <property type="match status" value="1"/>
</dbReference>
<dbReference type="InterPro" id="IPR050256">
    <property type="entry name" value="Glycosyltransferase_2"/>
</dbReference>
<evidence type="ECO:0000256" key="2">
    <source>
        <dbReference type="ARBA" id="ARBA00006739"/>
    </source>
</evidence>
<evidence type="ECO:0000313" key="7">
    <source>
        <dbReference type="EMBL" id="QUE52865.1"/>
    </source>
</evidence>
<keyword evidence="4 7" id="KW-0808">Transferase</keyword>
<dbReference type="RefSeq" id="WP_211634209.1">
    <property type="nucleotide sequence ID" value="NZ_CP073100.1"/>
</dbReference>
<accession>A0A975J2J7</accession>
<evidence type="ECO:0000256" key="5">
    <source>
        <dbReference type="ARBA" id="ARBA00022842"/>
    </source>
</evidence>
<dbReference type="KEGG" id="lamb:KBB96_08210"/>
<evidence type="ECO:0000256" key="3">
    <source>
        <dbReference type="ARBA" id="ARBA00022676"/>
    </source>
</evidence>
<gene>
    <name evidence="7" type="ORF">KBB96_08210</name>
</gene>
<evidence type="ECO:0000256" key="4">
    <source>
        <dbReference type="ARBA" id="ARBA00022679"/>
    </source>
</evidence>
<reference evidence="7" key="1">
    <citation type="submission" date="2021-04" db="EMBL/GenBank/DDBJ databases">
        <title>Luteolibacter sp. 32A isolated from the skin of an Anderson's salamander (Ambystoma andersonii).</title>
        <authorList>
            <person name="Spergser J."/>
            <person name="Busse H.-J."/>
        </authorList>
    </citation>
    <scope>NUCLEOTIDE SEQUENCE</scope>
    <source>
        <strain evidence="7">32A</strain>
    </source>
</reference>
<comment type="similarity">
    <text evidence="2">Belongs to the glycosyltransferase 2 family.</text>
</comment>
<comment type="cofactor">
    <cofactor evidence="1">
        <name>Mg(2+)</name>
        <dbReference type="ChEBI" id="CHEBI:18420"/>
    </cofactor>
</comment>
<name>A0A975J2J7_9BACT</name>
<dbReference type="GO" id="GO:0016757">
    <property type="term" value="F:glycosyltransferase activity"/>
    <property type="evidence" value="ECO:0007669"/>
    <property type="project" value="UniProtKB-KW"/>
</dbReference>
<dbReference type="PANTHER" id="PTHR48090">
    <property type="entry name" value="UNDECAPRENYL-PHOSPHATE 4-DEOXY-4-FORMAMIDO-L-ARABINOSE TRANSFERASE-RELATED"/>
    <property type="match status" value="1"/>
</dbReference>
<evidence type="ECO:0000259" key="6">
    <source>
        <dbReference type="Pfam" id="PF00535"/>
    </source>
</evidence>
<dbReference type="NCBIfam" id="NF010496">
    <property type="entry name" value="PRK13915.1"/>
    <property type="match status" value="1"/>
</dbReference>
<dbReference type="InterPro" id="IPR001173">
    <property type="entry name" value="Glyco_trans_2-like"/>
</dbReference>
<sequence>MKIFHHSRFHDSGALAALKRNHGLRVSVCIPTLDEADTIGVIVSCIRKELMDTHGVVDEVIVIDSGSTDATRDLARAAGADVYLSAEIAPESGTFRGKGENLWKALHVATGDLICFVDGDIANFDPHFVTGLVGPLLEDPSLCYVKAFYERPLDHPQGFRPTGGGRVTEILVRPLLSLFYPELTAFLQPLSGEYAARRETFRSLLFPCGYGVELAHLIDLSRTIGPDAMAQTDLDQRHHRNRSDEELGRMAFGILQVLFRRLERDGKLTLASSLPEILQTWHFDGLNLAAEATAIPEPERPAFAK</sequence>
<protein>
    <submittedName>
        <fullName evidence="7">Glucosyl-3-phosphoglycerate synthase</fullName>
        <ecNumber evidence="7">2.4.1.266</ecNumber>
    </submittedName>
</protein>
<dbReference type="EC" id="2.4.1.266" evidence="7"/>
<proteinExistence type="inferred from homology"/>
<dbReference type="AlphaFoldDB" id="A0A975J2J7"/>
<dbReference type="EMBL" id="CP073100">
    <property type="protein sequence ID" value="QUE52865.1"/>
    <property type="molecule type" value="Genomic_DNA"/>
</dbReference>
<organism evidence="7 8">
    <name type="scientific">Luteolibacter ambystomatis</name>
    <dbReference type="NCBI Taxonomy" id="2824561"/>
    <lineage>
        <taxon>Bacteria</taxon>
        <taxon>Pseudomonadati</taxon>
        <taxon>Verrucomicrobiota</taxon>
        <taxon>Verrucomicrobiia</taxon>
        <taxon>Verrucomicrobiales</taxon>
        <taxon>Verrucomicrobiaceae</taxon>
        <taxon>Luteolibacter</taxon>
    </lineage>
</organism>
<dbReference type="PANTHER" id="PTHR48090:SF10">
    <property type="entry name" value="GLUCOSYL-3-PHOSPHOGLYCERATE SYNTHASE"/>
    <property type="match status" value="1"/>
</dbReference>